<reference evidence="2 3" key="1">
    <citation type="submission" date="2017-11" db="EMBL/GenBank/DDBJ databases">
        <title>Infants hospitalized years apart are colonized by the same room-sourced microbial strains.</title>
        <authorList>
            <person name="Brooks B."/>
            <person name="Olm M.R."/>
            <person name="Firek B.A."/>
            <person name="Baker R."/>
            <person name="Thomas B.C."/>
            <person name="Morowitz M.J."/>
            <person name="Banfield J.F."/>
        </authorList>
    </citation>
    <scope>NUCLEOTIDE SEQUENCE [LARGE SCALE GENOMIC DNA]</scope>
    <source>
        <strain evidence="2">S2_003_000_R3_20</strain>
    </source>
</reference>
<organism evidence="2 3">
    <name type="scientific">Acinetobacter johnsonii</name>
    <dbReference type="NCBI Taxonomy" id="40214"/>
    <lineage>
        <taxon>Bacteria</taxon>
        <taxon>Pseudomonadati</taxon>
        <taxon>Pseudomonadota</taxon>
        <taxon>Gammaproteobacteria</taxon>
        <taxon>Moraxellales</taxon>
        <taxon>Moraxellaceae</taxon>
        <taxon>Acinetobacter</taxon>
    </lineage>
</organism>
<feature type="domain" description="Transcriptional regulator SutA RNAP-binding" evidence="1">
    <location>
        <begin position="26"/>
        <end position="57"/>
    </location>
</feature>
<dbReference type="Pfam" id="PF20661">
    <property type="entry name" value="SutA-RBD"/>
    <property type="match status" value="1"/>
</dbReference>
<dbReference type="InterPro" id="IPR049191">
    <property type="entry name" value="SutA_RBD"/>
</dbReference>
<evidence type="ECO:0000313" key="3">
    <source>
        <dbReference type="Proteomes" id="UP000249282"/>
    </source>
</evidence>
<evidence type="ECO:0000259" key="1">
    <source>
        <dbReference type="Pfam" id="PF20661"/>
    </source>
</evidence>
<accession>A0A2W5U6E4</accession>
<name>A0A2W5U6E4_ACIJO</name>
<comment type="caution">
    <text evidence="2">The sequence shown here is derived from an EMBL/GenBank/DDBJ whole genome shotgun (WGS) entry which is preliminary data.</text>
</comment>
<protein>
    <recommendedName>
        <fullName evidence="1">Transcriptional regulator SutA RNAP-binding domain-containing protein</fullName>
    </recommendedName>
</protein>
<gene>
    <name evidence="2" type="ORF">DI542_01385</name>
</gene>
<dbReference type="Proteomes" id="UP000249282">
    <property type="component" value="Unassembled WGS sequence"/>
</dbReference>
<evidence type="ECO:0000313" key="2">
    <source>
        <dbReference type="EMBL" id="PZQ93520.1"/>
    </source>
</evidence>
<sequence length="162" mass="18440">MNKEEFQARITAAQAGKNTTFSELEKKKTLREQLESDLELFLTCGGEVNELPQGFSGELHKGWNNGEPKPQKTMHEIMAVAVSETHKKRARQKEDQATLAEIKALDRWCKGRKGRGGDLCRELKVAHSFISQITQLNRPCSKERYEQIKLAMKAIEQREQAA</sequence>
<dbReference type="AlphaFoldDB" id="A0A2W5U6E4"/>
<proteinExistence type="predicted"/>
<dbReference type="EMBL" id="QFQJ01000003">
    <property type="protein sequence ID" value="PZQ93520.1"/>
    <property type="molecule type" value="Genomic_DNA"/>
</dbReference>